<sequence length="136" mass="15041">MPAELLPLDDPRIQWKDATSRNGTSYKIGLIPPAEGVEAAKEISAKGKGGEGETEGIVRAKADFGVNVNWPVDDTVHNTTSDFKDKTGISNYLVGKNTEWGHVYDYYIVFNTDETYDYYFEDETGNRPAIINVTGS</sequence>
<keyword evidence="2" id="KW-1185">Reference proteome</keyword>
<evidence type="ECO:0000313" key="2">
    <source>
        <dbReference type="Proteomes" id="UP000286045"/>
    </source>
</evidence>
<proteinExistence type="predicted"/>
<gene>
    <name evidence="1" type="ORF">EKO27_g11897</name>
</gene>
<protein>
    <submittedName>
        <fullName evidence="1">Uncharacterized protein</fullName>
    </submittedName>
</protein>
<name>A0A439CMA5_9PEZI</name>
<reference evidence="1 2" key="1">
    <citation type="submission" date="2018-12" db="EMBL/GenBank/DDBJ databases">
        <title>Draft genome sequence of Xylaria grammica IHI A82.</title>
        <authorList>
            <person name="Buettner E."/>
            <person name="Kellner H."/>
        </authorList>
    </citation>
    <scope>NUCLEOTIDE SEQUENCE [LARGE SCALE GENOMIC DNA]</scope>
    <source>
        <strain evidence="1 2">IHI A82</strain>
    </source>
</reference>
<dbReference type="AlphaFoldDB" id="A0A439CMA5"/>
<comment type="caution">
    <text evidence="1">The sequence shown here is derived from an EMBL/GenBank/DDBJ whole genome shotgun (WGS) entry which is preliminary data.</text>
</comment>
<dbReference type="Proteomes" id="UP000286045">
    <property type="component" value="Unassembled WGS sequence"/>
</dbReference>
<dbReference type="EMBL" id="RYZI01000889">
    <property type="protein sequence ID" value="RWA03210.1"/>
    <property type="molecule type" value="Genomic_DNA"/>
</dbReference>
<organism evidence="1 2">
    <name type="scientific">Xylaria grammica</name>
    <dbReference type="NCBI Taxonomy" id="363999"/>
    <lineage>
        <taxon>Eukaryota</taxon>
        <taxon>Fungi</taxon>
        <taxon>Dikarya</taxon>
        <taxon>Ascomycota</taxon>
        <taxon>Pezizomycotina</taxon>
        <taxon>Sordariomycetes</taxon>
        <taxon>Xylariomycetidae</taxon>
        <taxon>Xylariales</taxon>
        <taxon>Xylariaceae</taxon>
        <taxon>Xylaria</taxon>
    </lineage>
</organism>
<evidence type="ECO:0000313" key="1">
    <source>
        <dbReference type="EMBL" id="RWA03210.1"/>
    </source>
</evidence>
<accession>A0A439CMA5</accession>